<accession>A0A6A5HNK3</accession>
<dbReference type="CTD" id="9826709"/>
<dbReference type="Proteomes" id="UP000483820">
    <property type="component" value="Chromosome II"/>
</dbReference>
<proteinExistence type="predicted"/>
<dbReference type="RefSeq" id="XP_053590712.1">
    <property type="nucleotide sequence ID" value="XM_053726518.1"/>
</dbReference>
<protein>
    <recommendedName>
        <fullName evidence="3">DUF38 domain-containing protein</fullName>
    </recommendedName>
</protein>
<dbReference type="GeneID" id="9826709"/>
<name>A0A6A5HNK3_CAERE</name>
<dbReference type="EMBL" id="WUAV01000002">
    <property type="protein sequence ID" value="KAF1767933.1"/>
    <property type="molecule type" value="Genomic_DNA"/>
</dbReference>
<gene>
    <name evidence="1" type="ORF">GCK72_007893</name>
</gene>
<organism evidence="1 2">
    <name type="scientific">Caenorhabditis remanei</name>
    <name type="common">Caenorhabditis vulgaris</name>
    <dbReference type="NCBI Taxonomy" id="31234"/>
    <lineage>
        <taxon>Eukaryota</taxon>
        <taxon>Metazoa</taxon>
        <taxon>Ecdysozoa</taxon>
        <taxon>Nematoda</taxon>
        <taxon>Chromadorea</taxon>
        <taxon>Rhabditida</taxon>
        <taxon>Rhabditina</taxon>
        <taxon>Rhabditomorpha</taxon>
        <taxon>Rhabditoidea</taxon>
        <taxon>Rhabditidae</taxon>
        <taxon>Peloderinae</taxon>
        <taxon>Caenorhabditis</taxon>
    </lineage>
</organism>
<reference evidence="1 2" key="1">
    <citation type="submission" date="2019-12" db="EMBL/GenBank/DDBJ databases">
        <title>Chromosome-level assembly of the Caenorhabditis remanei genome.</title>
        <authorList>
            <person name="Teterina A.A."/>
            <person name="Willis J.H."/>
            <person name="Phillips P.C."/>
        </authorList>
    </citation>
    <scope>NUCLEOTIDE SEQUENCE [LARGE SCALE GENOMIC DNA]</scope>
    <source>
        <strain evidence="1 2">PX506</strain>
        <tissue evidence="1">Whole organism</tissue>
    </source>
</reference>
<sequence>MPLPLSYPGFRCLLEYLEAVKRAHIVGRSPGLQKVDKLIPLRLKNLHTSSEEMNFNNLIIRYYDKDELKFKTDKRTFSRQRAESQEDKRRKFVNFFFCGRSIIIVDTLCWFDLFPDFLPVDMKFRVNSLTAISYYFNIAIPFIDPRSFPLKTLDTSIAHTSSFDNPVVKLAKTLILYLVTRWNVTVEDLKKLSNQTVIFEKCHTRIDLIPLIKCHIEAKKDIGTTFMISTEHIGLIDMMFREFEQAFVEFQCDLQGVSERFLPGSSKFSIPINNESRIQVYVIEDQGVGGRWKIVMKPVSGVSGH</sequence>
<evidence type="ECO:0000313" key="1">
    <source>
        <dbReference type="EMBL" id="KAF1767933.1"/>
    </source>
</evidence>
<dbReference type="Pfam" id="PF12078">
    <property type="entry name" value="DUF3557"/>
    <property type="match status" value="1"/>
</dbReference>
<dbReference type="KEGG" id="crq:GCK72_007893"/>
<comment type="caution">
    <text evidence="1">The sequence shown here is derived from an EMBL/GenBank/DDBJ whole genome shotgun (WGS) entry which is preliminary data.</text>
</comment>
<dbReference type="PANTHER" id="PTHR31379:SF1">
    <property type="entry name" value="F-BOX C PROTEIN-RELATED"/>
    <property type="match status" value="1"/>
</dbReference>
<dbReference type="PANTHER" id="PTHR31379">
    <property type="entry name" value="F-BOX C PROTEIN-RELATED-RELATED"/>
    <property type="match status" value="1"/>
</dbReference>
<evidence type="ECO:0000313" key="2">
    <source>
        <dbReference type="Proteomes" id="UP000483820"/>
    </source>
</evidence>
<evidence type="ECO:0008006" key="3">
    <source>
        <dbReference type="Google" id="ProtNLM"/>
    </source>
</evidence>
<dbReference type="InterPro" id="IPR021942">
    <property type="entry name" value="DUF3557"/>
</dbReference>
<dbReference type="AlphaFoldDB" id="A0A6A5HNK3"/>